<name>R7YTD5_CONA1</name>
<dbReference type="EMBL" id="JH767572">
    <property type="protein sequence ID" value="EON65083.1"/>
    <property type="molecule type" value="Genomic_DNA"/>
</dbReference>
<gene>
    <name evidence="1" type="ORF">W97_04318</name>
</gene>
<dbReference type="RefSeq" id="XP_007780400.1">
    <property type="nucleotide sequence ID" value="XM_007782210.1"/>
</dbReference>
<dbReference type="HOGENOM" id="CLU_1440977_0_0_1"/>
<dbReference type="AlphaFoldDB" id="R7YTD5"/>
<dbReference type="eggNOG" id="ENOG502SIPI">
    <property type="taxonomic scope" value="Eukaryota"/>
</dbReference>
<dbReference type="Proteomes" id="UP000016924">
    <property type="component" value="Unassembled WGS sequence"/>
</dbReference>
<keyword evidence="2" id="KW-1185">Reference proteome</keyword>
<dbReference type="OrthoDB" id="415825at2759"/>
<protein>
    <recommendedName>
        <fullName evidence="3">Transcription factor domain-containing protein</fullName>
    </recommendedName>
</protein>
<evidence type="ECO:0000313" key="1">
    <source>
        <dbReference type="EMBL" id="EON65083.1"/>
    </source>
</evidence>
<organism evidence="1 2">
    <name type="scientific">Coniosporium apollinis (strain CBS 100218)</name>
    <name type="common">Rock-inhabiting black yeast</name>
    <dbReference type="NCBI Taxonomy" id="1168221"/>
    <lineage>
        <taxon>Eukaryota</taxon>
        <taxon>Fungi</taxon>
        <taxon>Dikarya</taxon>
        <taxon>Ascomycota</taxon>
        <taxon>Pezizomycotina</taxon>
        <taxon>Dothideomycetes</taxon>
        <taxon>Dothideomycetes incertae sedis</taxon>
        <taxon>Coniosporium</taxon>
    </lineage>
</organism>
<evidence type="ECO:0008006" key="3">
    <source>
        <dbReference type="Google" id="ProtNLM"/>
    </source>
</evidence>
<accession>R7YTD5</accession>
<evidence type="ECO:0000313" key="2">
    <source>
        <dbReference type="Proteomes" id="UP000016924"/>
    </source>
</evidence>
<reference evidence="2" key="1">
    <citation type="submission" date="2012-06" db="EMBL/GenBank/DDBJ databases">
        <title>The genome sequence of Coniosporium apollinis CBS 100218.</title>
        <authorList>
            <consortium name="The Broad Institute Genome Sequencing Platform"/>
            <person name="Cuomo C."/>
            <person name="Gorbushina A."/>
            <person name="Noack S."/>
            <person name="Walker B."/>
            <person name="Young S.K."/>
            <person name="Zeng Q."/>
            <person name="Gargeya S."/>
            <person name="Fitzgerald M."/>
            <person name="Haas B."/>
            <person name="Abouelleil A."/>
            <person name="Alvarado L."/>
            <person name="Arachchi H.M."/>
            <person name="Berlin A.M."/>
            <person name="Chapman S.B."/>
            <person name="Goldberg J."/>
            <person name="Griggs A."/>
            <person name="Gujja S."/>
            <person name="Hansen M."/>
            <person name="Howarth C."/>
            <person name="Imamovic A."/>
            <person name="Larimer J."/>
            <person name="McCowan C."/>
            <person name="Montmayeur A."/>
            <person name="Murphy C."/>
            <person name="Neiman D."/>
            <person name="Pearson M."/>
            <person name="Priest M."/>
            <person name="Roberts A."/>
            <person name="Saif S."/>
            <person name="Shea T."/>
            <person name="Sisk P."/>
            <person name="Sykes S."/>
            <person name="Wortman J."/>
            <person name="Nusbaum C."/>
            <person name="Birren B."/>
        </authorList>
    </citation>
    <scope>NUCLEOTIDE SEQUENCE [LARGE SCALE GENOMIC DNA]</scope>
    <source>
        <strain evidence="2">CBS 100218</strain>
    </source>
</reference>
<proteinExistence type="predicted"/>
<sequence length="188" mass="20781">MWDVTAISLQAAEADSIGPLEATHVSFSSAASIWKRATARPSVALVGTPVSTDWMYESCRLAALIYCRMVLPRIPSAVTGAFPPLSVLGRDLYRSLTGTDASDCWGDMAGVLYWCSLVGGAAMRPVPDTSETDRWEDVEGSDFEESEHRRRWPTLLAVRLTIWLAFQYADMVTTTLRRFICVSRPVTV</sequence>
<dbReference type="GeneID" id="19901629"/>
<dbReference type="STRING" id="1168221.R7YTD5"/>